<evidence type="ECO:0000259" key="5">
    <source>
        <dbReference type="PROSITE" id="PS50089"/>
    </source>
</evidence>
<keyword evidence="7" id="KW-1185">Reference proteome</keyword>
<accession>A0A8C5NEV6</accession>
<dbReference type="Gene3D" id="3.30.40.10">
    <property type="entry name" value="Zinc/RING finger domain, C3HC4 (zinc finger)"/>
    <property type="match status" value="1"/>
</dbReference>
<dbReference type="GO" id="GO:0005634">
    <property type="term" value="C:nucleus"/>
    <property type="evidence" value="ECO:0007669"/>
    <property type="project" value="TreeGrafter"/>
</dbReference>
<evidence type="ECO:0000256" key="3">
    <source>
        <dbReference type="ARBA" id="ARBA00022833"/>
    </source>
</evidence>
<dbReference type="PROSITE" id="PS50089">
    <property type="entry name" value="ZF_RING_2"/>
    <property type="match status" value="1"/>
</dbReference>
<dbReference type="InterPro" id="IPR013761">
    <property type="entry name" value="SAM/pointed_sf"/>
</dbReference>
<dbReference type="SUPFAM" id="SSF57850">
    <property type="entry name" value="RING/U-box"/>
    <property type="match status" value="1"/>
</dbReference>
<keyword evidence="1" id="KW-0479">Metal-binding</keyword>
<reference evidence="6" key="2">
    <citation type="submission" date="2025-08" db="UniProtKB">
        <authorList>
            <consortium name="Ensembl"/>
        </authorList>
    </citation>
    <scope>IDENTIFICATION</scope>
</reference>
<organism evidence="6 7">
    <name type="scientific">Gouania willdenowi</name>
    <name type="common">Blunt-snouted clingfish</name>
    <name type="synonym">Lepadogaster willdenowi</name>
    <dbReference type="NCBI Taxonomy" id="441366"/>
    <lineage>
        <taxon>Eukaryota</taxon>
        <taxon>Metazoa</taxon>
        <taxon>Chordata</taxon>
        <taxon>Craniata</taxon>
        <taxon>Vertebrata</taxon>
        <taxon>Euteleostomi</taxon>
        <taxon>Actinopterygii</taxon>
        <taxon>Neopterygii</taxon>
        <taxon>Teleostei</taxon>
        <taxon>Neoteleostei</taxon>
        <taxon>Acanthomorphata</taxon>
        <taxon>Ovalentaria</taxon>
        <taxon>Blenniimorphae</taxon>
        <taxon>Blenniiformes</taxon>
        <taxon>Gobiesocoidei</taxon>
        <taxon>Gobiesocidae</taxon>
        <taxon>Gobiesocinae</taxon>
        <taxon>Gouania</taxon>
    </lineage>
</organism>
<reference evidence="6" key="3">
    <citation type="submission" date="2025-09" db="UniProtKB">
        <authorList>
            <consortium name="Ensembl"/>
        </authorList>
    </citation>
    <scope>IDENTIFICATION</scope>
</reference>
<dbReference type="Pfam" id="PF15227">
    <property type="entry name" value="zf-C3HC4_4"/>
    <property type="match status" value="1"/>
</dbReference>
<evidence type="ECO:0000256" key="2">
    <source>
        <dbReference type="ARBA" id="ARBA00022771"/>
    </source>
</evidence>
<reference evidence="6" key="1">
    <citation type="submission" date="2020-06" db="EMBL/GenBank/DDBJ databases">
        <authorList>
            <consortium name="Wellcome Sanger Institute Data Sharing"/>
        </authorList>
    </citation>
    <scope>NUCLEOTIDE SEQUENCE [LARGE SCALE GENOMIC DNA]</scope>
</reference>
<keyword evidence="3" id="KW-0862">Zinc</keyword>
<dbReference type="PANTHER" id="PTHR15898">
    <property type="entry name" value="BIFUNCTIONAL APOPTOSIS REGULATOR"/>
    <property type="match status" value="1"/>
</dbReference>
<protein>
    <recommendedName>
        <fullName evidence="5">RING-type domain-containing protein</fullName>
    </recommendedName>
</protein>
<evidence type="ECO:0000313" key="6">
    <source>
        <dbReference type="Ensembl" id="ENSGWIP00000050221.1"/>
    </source>
</evidence>
<dbReference type="Proteomes" id="UP000694680">
    <property type="component" value="Chromosome 1"/>
</dbReference>
<name>A0A8C5NEV6_GOUWI</name>
<evidence type="ECO:0000256" key="1">
    <source>
        <dbReference type="ARBA" id="ARBA00022723"/>
    </source>
</evidence>
<dbReference type="PROSITE" id="PS00518">
    <property type="entry name" value="ZF_RING_1"/>
    <property type="match status" value="1"/>
</dbReference>
<dbReference type="SMART" id="SM00184">
    <property type="entry name" value="RING"/>
    <property type="match status" value="1"/>
</dbReference>
<sequence length="143" mass="16694">FSCHCCYDILLDPTTLSCGHSFCRHCVAQWWNSSKKKECPECREKWQDFPKTNILLRFSLSFIKQKLSQIAKFPTPCTPFKGTSPVLMLMCHGSSCERNQQKKLSCKAVPLWTAEEILYRLEQMGPWTHPYRKTFLQKKANGR</sequence>
<dbReference type="GO" id="GO:0008270">
    <property type="term" value="F:zinc ion binding"/>
    <property type="evidence" value="ECO:0007669"/>
    <property type="project" value="UniProtKB-KW"/>
</dbReference>
<evidence type="ECO:0000256" key="4">
    <source>
        <dbReference type="PROSITE-ProRule" id="PRU00175"/>
    </source>
</evidence>
<dbReference type="AlphaFoldDB" id="A0A8C5NEV6"/>
<feature type="domain" description="RING-type" evidence="5">
    <location>
        <begin position="3"/>
        <end position="43"/>
    </location>
</feature>
<keyword evidence="2 4" id="KW-0863">Zinc-finger</keyword>
<dbReference type="GO" id="GO:0043161">
    <property type="term" value="P:proteasome-mediated ubiquitin-dependent protein catabolic process"/>
    <property type="evidence" value="ECO:0007669"/>
    <property type="project" value="TreeGrafter"/>
</dbReference>
<dbReference type="Gene3D" id="1.10.150.50">
    <property type="entry name" value="Transcription Factor, Ets-1"/>
    <property type="match status" value="1"/>
</dbReference>
<dbReference type="PANTHER" id="PTHR15898:SF13">
    <property type="entry name" value="BIFUNCTIONAL APOPTOSIS REGULATOR"/>
    <property type="match status" value="1"/>
</dbReference>
<evidence type="ECO:0000313" key="7">
    <source>
        <dbReference type="Proteomes" id="UP000694680"/>
    </source>
</evidence>
<dbReference type="GO" id="GO:0061630">
    <property type="term" value="F:ubiquitin protein ligase activity"/>
    <property type="evidence" value="ECO:0007669"/>
    <property type="project" value="TreeGrafter"/>
</dbReference>
<dbReference type="Ensembl" id="ENSGWIT00000054249.1">
    <property type="protein sequence ID" value="ENSGWIP00000050221.1"/>
    <property type="gene ID" value="ENSGWIG00000024434.1"/>
</dbReference>
<dbReference type="InterPro" id="IPR013083">
    <property type="entry name" value="Znf_RING/FYVE/PHD"/>
</dbReference>
<proteinExistence type="predicted"/>
<dbReference type="InterPro" id="IPR001841">
    <property type="entry name" value="Znf_RING"/>
</dbReference>
<dbReference type="InterPro" id="IPR017907">
    <property type="entry name" value="Znf_RING_CS"/>
</dbReference>